<dbReference type="InterPro" id="IPR029058">
    <property type="entry name" value="AB_hydrolase_fold"/>
</dbReference>
<evidence type="ECO:0000313" key="2">
    <source>
        <dbReference type="EMBL" id="OQV12814.1"/>
    </source>
</evidence>
<reference evidence="3" key="1">
    <citation type="submission" date="2017-01" db="EMBL/GenBank/DDBJ databases">
        <title>Comparative genomics of anhydrobiosis in the tardigrade Hypsibius dujardini.</title>
        <authorList>
            <person name="Yoshida Y."/>
            <person name="Koutsovoulos G."/>
            <person name="Laetsch D."/>
            <person name="Stevens L."/>
            <person name="Kumar S."/>
            <person name="Horikawa D."/>
            <person name="Ishino K."/>
            <person name="Komine S."/>
            <person name="Tomita M."/>
            <person name="Blaxter M."/>
            <person name="Arakawa K."/>
        </authorList>
    </citation>
    <scope>NUCLEOTIDE SEQUENCE [LARGE SCALE GENOMIC DNA]</scope>
    <source>
        <strain evidence="3">Z151</strain>
    </source>
</reference>
<dbReference type="AlphaFoldDB" id="A0A1W0WC81"/>
<dbReference type="Proteomes" id="UP000192578">
    <property type="component" value="Unassembled WGS sequence"/>
</dbReference>
<dbReference type="PANTHER" id="PTHR43433">
    <property type="entry name" value="HYDROLASE, ALPHA/BETA FOLD FAMILY PROTEIN"/>
    <property type="match status" value="1"/>
</dbReference>
<organism evidence="2 3">
    <name type="scientific">Hypsibius exemplaris</name>
    <name type="common">Freshwater tardigrade</name>
    <dbReference type="NCBI Taxonomy" id="2072580"/>
    <lineage>
        <taxon>Eukaryota</taxon>
        <taxon>Metazoa</taxon>
        <taxon>Ecdysozoa</taxon>
        <taxon>Tardigrada</taxon>
        <taxon>Eutardigrada</taxon>
        <taxon>Parachela</taxon>
        <taxon>Hypsibioidea</taxon>
        <taxon>Hypsibiidae</taxon>
        <taxon>Hypsibius</taxon>
    </lineage>
</organism>
<dbReference type="PRINTS" id="PR00111">
    <property type="entry name" value="ABHYDROLASE"/>
</dbReference>
<dbReference type="PANTHER" id="PTHR43433:SF3">
    <property type="entry name" value="NON-HEME CHLOROPEROXIDASE"/>
    <property type="match status" value="1"/>
</dbReference>
<keyword evidence="3" id="KW-1185">Reference proteome</keyword>
<feature type="domain" description="AB hydrolase-1" evidence="1">
    <location>
        <begin position="41"/>
        <end position="271"/>
    </location>
</feature>
<evidence type="ECO:0000259" key="1">
    <source>
        <dbReference type="Pfam" id="PF00561"/>
    </source>
</evidence>
<sequence>MTSLAEKLHLSTSHGHHGGSSTITTKDGTKIFYKDWGTGQPVVFAHGAPLNSDDWDAQLFYFGSHGFRVIAHDRRGHGRSSQPWDGHNMDQYADDLSELIEHLKLTNIILVGHSTGGGEITRYMARHGTRRVVKAVLISAIPPHYGALIPKALFDGQRASILTDRSQAYRDSTVPFYGYNRPGAVASQGVVDKFWLMCIQGSVKAHYDTVRALSETDFTEDLRGLDVPVLVLHGLDDQIVPFEVSGKLSAQLPKKAVLKTYEGFPHGMHTTHADVINADIFAFITGQTV</sequence>
<dbReference type="InterPro" id="IPR050471">
    <property type="entry name" value="AB_hydrolase"/>
</dbReference>
<protein>
    <submittedName>
        <fullName evidence="2">Non-heme chloroperoxidase</fullName>
    </submittedName>
</protein>
<comment type="caution">
    <text evidence="2">The sequence shown here is derived from an EMBL/GenBank/DDBJ whole genome shotgun (WGS) entry which is preliminary data.</text>
</comment>
<accession>A0A1W0WC81</accession>
<dbReference type="OrthoDB" id="2498029at2759"/>
<gene>
    <name evidence="2" type="ORF">BV898_12943</name>
</gene>
<proteinExistence type="predicted"/>
<dbReference type="Gene3D" id="3.40.50.1820">
    <property type="entry name" value="alpha/beta hydrolase"/>
    <property type="match status" value="1"/>
</dbReference>
<dbReference type="EMBL" id="MTYJ01000136">
    <property type="protein sequence ID" value="OQV12814.1"/>
    <property type="molecule type" value="Genomic_DNA"/>
</dbReference>
<evidence type="ECO:0000313" key="3">
    <source>
        <dbReference type="Proteomes" id="UP000192578"/>
    </source>
</evidence>
<name>A0A1W0WC81_HYPEX</name>
<dbReference type="SUPFAM" id="SSF53474">
    <property type="entry name" value="alpha/beta-Hydrolases"/>
    <property type="match status" value="1"/>
</dbReference>
<dbReference type="InterPro" id="IPR000073">
    <property type="entry name" value="AB_hydrolase_1"/>
</dbReference>
<dbReference type="Pfam" id="PF00561">
    <property type="entry name" value="Abhydrolase_1"/>
    <property type="match status" value="1"/>
</dbReference>